<organism evidence="1 2">
    <name type="scientific">Entomophthora muscae</name>
    <dbReference type="NCBI Taxonomy" id="34485"/>
    <lineage>
        <taxon>Eukaryota</taxon>
        <taxon>Fungi</taxon>
        <taxon>Fungi incertae sedis</taxon>
        <taxon>Zoopagomycota</taxon>
        <taxon>Entomophthoromycotina</taxon>
        <taxon>Entomophthoromycetes</taxon>
        <taxon>Entomophthorales</taxon>
        <taxon>Entomophthoraceae</taxon>
        <taxon>Entomophthora</taxon>
    </lineage>
</organism>
<dbReference type="EMBL" id="QTSX02004292">
    <property type="protein sequence ID" value="KAJ9066397.1"/>
    <property type="molecule type" value="Genomic_DNA"/>
</dbReference>
<sequence length="106" mass="11578">MEDDKEDYPAGMESEGKTIKQPGQEEILDCSVGFTKILSPIPLPPNRPVPDPGTCLTPTPELTVDPPLGNSLSQPELRDSDNGLVQENLLNQTVEYSYQELALVIV</sequence>
<protein>
    <submittedName>
        <fullName evidence="1">Uncharacterized protein</fullName>
    </submittedName>
</protein>
<evidence type="ECO:0000313" key="2">
    <source>
        <dbReference type="Proteomes" id="UP001165960"/>
    </source>
</evidence>
<dbReference type="Proteomes" id="UP001165960">
    <property type="component" value="Unassembled WGS sequence"/>
</dbReference>
<gene>
    <name evidence="1" type="ORF">DSO57_1009927</name>
</gene>
<reference evidence="1" key="1">
    <citation type="submission" date="2022-04" db="EMBL/GenBank/DDBJ databases">
        <title>Genome of the entomopathogenic fungus Entomophthora muscae.</title>
        <authorList>
            <person name="Elya C."/>
            <person name="Lovett B.R."/>
            <person name="Lee E."/>
            <person name="Macias A.M."/>
            <person name="Hajek A.E."/>
            <person name="De Bivort B.L."/>
            <person name="Kasson M.T."/>
            <person name="De Fine Licht H.H."/>
            <person name="Stajich J.E."/>
        </authorList>
    </citation>
    <scope>NUCLEOTIDE SEQUENCE</scope>
    <source>
        <strain evidence="1">Berkeley</strain>
    </source>
</reference>
<comment type="caution">
    <text evidence="1">The sequence shown here is derived from an EMBL/GenBank/DDBJ whole genome shotgun (WGS) entry which is preliminary data.</text>
</comment>
<keyword evidence="2" id="KW-1185">Reference proteome</keyword>
<accession>A0ACC2SVI8</accession>
<evidence type="ECO:0000313" key="1">
    <source>
        <dbReference type="EMBL" id="KAJ9066397.1"/>
    </source>
</evidence>
<name>A0ACC2SVI8_9FUNG</name>
<proteinExistence type="predicted"/>